<dbReference type="EC" id="2.1.1.361" evidence="3"/>
<evidence type="ECO:0000256" key="4">
    <source>
        <dbReference type="ARBA" id="ARBA00022454"/>
    </source>
</evidence>
<sequence>MATRKKERIPNGQLPSSKITDFYTSPVKIRNVEESTCIIDVEVKEEPVSELDISLQSSSVILTPDSSPCKDKELTNNNTNNNNNCELLSLKLDQLSGPDSSEKCHIESLPDLFNDNTTSPTSASKSTNIVPESGHCKHILQEDIKTESSTSSPVHPAQTSSTSLPKKRKGRKGKVKSTTATVKSEVQPKAGRKKKLESDVSNNKTITDFFPVRRSGRKCQSEIQKMRMIEYEVKVLSQCEDGLEVVDLNGKGRGVIATKPFKKGDFIVEYAGDLINLAESKDREEFYGMSTQYGCYMYYFTIKDKRYCIDATAETGKLGRLLNHSRHGNCCTKLIEIKDCPFLILIASRDIVKGEELLYDYGDRSKESIAAHPWLKS</sequence>
<comment type="catalytic activity">
    <reaction evidence="12">
        <text>L-lysyl(20)-[histone H4] + S-adenosyl-L-methionine = N(6)-methyl-L-lysyl(20)-[histone H4] + S-adenosyl-L-homocysteine + H(+)</text>
        <dbReference type="Rhea" id="RHEA:60344"/>
        <dbReference type="Rhea" id="RHEA-COMP:15554"/>
        <dbReference type="Rhea" id="RHEA-COMP:15555"/>
        <dbReference type="ChEBI" id="CHEBI:15378"/>
        <dbReference type="ChEBI" id="CHEBI:29969"/>
        <dbReference type="ChEBI" id="CHEBI:57856"/>
        <dbReference type="ChEBI" id="CHEBI:59789"/>
        <dbReference type="ChEBI" id="CHEBI:61929"/>
        <dbReference type="EC" id="2.1.1.361"/>
    </reaction>
</comment>
<protein>
    <recommendedName>
        <fullName evidence="3">[histone H4]-lysine(20) N-methyltransferase</fullName>
        <ecNumber evidence="3">2.1.1.361</ecNumber>
    </recommendedName>
</protein>
<organism evidence="15 16">
    <name type="scientific">Patella caerulea</name>
    <name type="common">Rayed Mediterranean limpet</name>
    <dbReference type="NCBI Taxonomy" id="87958"/>
    <lineage>
        <taxon>Eukaryota</taxon>
        <taxon>Metazoa</taxon>
        <taxon>Spiralia</taxon>
        <taxon>Lophotrochozoa</taxon>
        <taxon>Mollusca</taxon>
        <taxon>Gastropoda</taxon>
        <taxon>Patellogastropoda</taxon>
        <taxon>Patelloidea</taxon>
        <taxon>Patellidae</taxon>
        <taxon>Patella</taxon>
    </lineage>
</organism>
<dbReference type="GO" id="GO:0140944">
    <property type="term" value="F:histone H4K20 monomethyltransferase activity"/>
    <property type="evidence" value="ECO:0007669"/>
    <property type="project" value="UniProtKB-EC"/>
</dbReference>
<dbReference type="InterPro" id="IPR001214">
    <property type="entry name" value="SET_dom"/>
</dbReference>
<feature type="domain" description="SET" evidence="14">
    <location>
        <begin position="241"/>
        <end position="362"/>
    </location>
</feature>
<keyword evidence="6" id="KW-0808">Transferase</keyword>
<feature type="compositionally biased region" description="Polar residues" evidence="13">
    <location>
        <begin position="114"/>
        <end position="130"/>
    </location>
</feature>
<dbReference type="Proteomes" id="UP001347796">
    <property type="component" value="Unassembled WGS sequence"/>
</dbReference>
<feature type="region of interest" description="Disordered" evidence="13">
    <location>
        <begin position="99"/>
        <end position="198"/>
    </location>
</feature>
<dbReference type="GO" id="GO:0005634">
    <property type="term" value="C:nucleus"/>
    <property type="evidence" value="ECO:0007669"/>
    <property type="project" value="UniProtKB-SubCell"/>
</dbReference>
<dbReference type="PANTHER" id="PTHR46167:SF1">
    <property type="entry name" value="N-LYSINE METHYLTRANSFERASE KMT5A"/>
    <property type="match status" value="1"/>
</dbReference>
<dbReference type="GO" id="GO:0006357">
    <property type="term" value="P:regulation of transcription by RNA polymerase II"/>
    <property type="evidence" value="ECO:0007669"/>
    <property type="project" value="TreeGrafter"/>
</dbReference>
<dbReference type="GO" id="GO:0043516">
    <property type="term" value="P:regulation of DNA damage response, signal transduction by p53 class mediator"/>
    <property type="evidence" value="ECO:0007669"/>
    <property type="project" value="TreeGrafter"/>
</dbReference>
<keyword evidence="11" id="KW-0539">Nucleus</keyword>
<evidence type="ECO:0000256" key="10">
    <source>
        <dbReference type="ARBA" id="ARBA00023163"/>
    </source>
</evidence>
<keyword evidence="8" id="KW-0156">Chromatin regulator</keyword>
<gene>
    <name evidence="15" type="ORF">SNE40_002502</name>
</gene>
<evidence type="ECO:0000256" key="8">
    <source>
        <dbReference type="ARBA" id="ARBA00022853"/>
    </source>
</evidence>
<dbReference type="InterPro" id="IPR016858">
    <property type="entry name" value="KMT5A-like"/>
</dbReference>
<evidence type="ECO:0000256" key="1">
    <source>
        <dbReference type="ARBA" id="ARBA00004123"/>
    </source>
</evidence>
<keyword evidence="7" id="KW-0949">S-adenosyl-L-methionine</keyword>
<evidence type="ECO:0000256" key="7">
    <source>
        <dbReference type="ARBA" id="ARBA00022691"/>
    </source>
</evidence>
<dbReference type="GO" id="GO:0005700">
    <property type="term" value="C:polytene chromosome"/>
    <property type="evidence" value="ECO:0007669"/>
    <property type="project" value="TreeGrafter"/>
</dbReference>
<dbReference type="PROSITE" id="PS51571">
    <property type="entry name" value="SAM_MT43_PR_SET"/>
    <property type="match status" value="1"/>
</dbReference>
<dbReference type="InterPro" id="IPR051760">
    <property type="entry name" value="KMT5A"/>
</dbReference>
<keyword evidence="10" id="KW-0804">Transcription</keyword>
<name>A0AAN8Q7J0_PATCE</name>
<accession>A0AAN8Q7J0</accession>
<comment type="subcellular location">
    <subcellularLocation>
        <location evidence="2">Chromosome</location>
    </subcellularLocation>
    <subcellularLocation>
        <location evidence="1">Nucleus</location>
    </subcellularLocation>
</comment>
<feature type="compositionally biased region" description="Basic residues" evidence="13">
    <location>
        <begin position="165"/>
        <end position="175"/>
    </location>
</feature>
<evidence type="ECO:0000259" key="14">
    <source>
        <dbReference type="PROSITE" id="PS50280"/>
    </source>
</evidence>
<comment type="caution">
    <text evidence="15">The sequence shown here is derived from an EMBL/GenBank/DDBJ whole genome shotgun (WGS) entry which is preliminary data.</text>
</comment>
<dbReference type="PROSITE" id="PS50280">
    <property type="entry name" value="SET"/>
    <property type="match status" value="1"/>
</dbReference>
<dbReference type="EMBL" id="JAZGQO010000002">
    <property type="protein sequence ID" value="KAK6190697.1"/>
    <property type="molecule type" value="Genomic_DNA"/>
</dbReference>
<proteinExistence type="predicted"/>
<evidence type="ECO:0000256" key="13">
    <source>
        <dbReference type="SAM" id="MobiDB-lite"/>
    </source>
</evidence>
<keyword evidence="16" id="KW-1185">Reference proteome</keyword>
<dbReference type="InterPro" id="IPR047266">
    <property type="entry name" value="KMT5A-like_SET"/>
</dbReference>
<dbReference type="SMART" id="SM00317">
    <property type="entry name" value="SET"/>
    <property type="match status" value="1"/>
</dbReference>
<dbReference type="AlphaFoldDB" id="A0AAN8Q7J0"/>
<dbReference type="SUPFAM" id="SSF82199">
    <property type="entry name" value="SET domain"/>
    <property type="match status" value="1"/>
</dbReference>
<evidence type="ECO:0000256" key="11">
    <source>
        <dbReference type="ARBA" id="ARBA00023242"/>
    </source>
</evidence>
<keyword evidence="5" id="KW-0489">Methyltransferase</keyword>
<dbReference type="PANTHER" id="PTHR46167">
    <property type="entry name" value="N-LYSINE METHYLTRANSFERASE KMT5A"/>
    <property type="match status" value="1"/>
</dbReference>
<evidence type="ECO:0000313" key="16">
    <source>
        <dbReference type="Proteomes" id="UP001347796"/>
    </source>
</evidence>
<evidence type="ECO:0000256" key="9">
    <source>
        <dbReference type="ARBA" id="ARBA00023015"/>
    </source>
</evidence>
<evidence type="ECO:0000256" key="5">
    <source>
        <dbReference type="ARBA" id="ARBA00022603"/>
    </source>
</evidence>
<dbReference type="GO" id="GO:0032259">
    <property type="term" value="P:methylation"/>
    <property type="evidence" value="ECO:0007669"/>
    <property type="project" value="UniProtKB-KW"/>
</dbReference>
<keyword evidence="4" id="KW-0158">Chromosome</keyword>
<evidence type="ECO:0000256" key="3">
    <source>
        <dbReference type="ARBA" id="ARBA00012187"/>
    </source>
</evidence>
<evidence type="ECO:0000256" key="6">
    <source>
        <dbReference type="ARBA" id="ARBA00022679"/>
    </source>
</evidence>
<reference evidence="15 16" key="1">
    <citation type="submission" date="2024-01" db="EMBL/GenBank/DDBJ databases">
        <title>The genome of the rayed Mediterranean limpet Patella caerulea (Linnaeus, 1758).</title>
        <authorList>
            <person name="Anh-Thu Weber A."/>
            <person name="Halstead-Nussloch G."/>
        </authorList>
    </citation>
    <scope>NUCLEOTIDE SEQUENCE [LARGE SCALE GENOMIC DNA]</scope>
    <source>
        <strain evidence="15">AATW-2023a</strain>
        <tissue evidence="15">Whole specimen</tissue>
    </source>
</reference>
<evidence type="ECO:0000256" key="12">
    <source>
        <dbReference type="ARBA" id="ARBA00047784"/>
    </source>
</evidence>
<evidence type="ECO:0000256" key="2">
    <source>
        <dbReference type="ARBA" id="ARBA00004286"/>
    </source>
</evidence>
<keyword evidence="9" id="KW-0805">Transcription regulation</keyword>
<dbReference type="InterPro" id="IPR046341">
    <property type="entry name" value="SET_dom_sf"/>
</dbReference>
<dbReference type="Gene3D" id="2.170.270.10">
    <property type="entry name" value="SET domain"/>
    <property type="match status" value="1"/>
</dbReference>
<feature type="compositionally biased region" description="Polar residues" evidence="13">
    <location>
        <begin position="147"/>
        <end position="164"/>
    </location>
</feature>
<dbReference type="CDD" id="cd10528">
    <property type="entry name" value="SET_SETD8"/>
    <property type="match status" value="1"/>
</dbReference>
<evidence type="ECO:0000313" key="15">
    <source>
        <dbReference type="EMBL" id="KAK6190697.1"/>
    </source>
</evidence>
<dbReference type="Pfam" id="PF00856">
    <property type="entry name" value="SET"/>
    <property type="match status" value="1"/>
</dbReference>